<evidence type="ECO:0000313" key="2">
    <source>
        <dbReference type="Proteomes" id="UP001054945"/>
    </source>
</evidence>
<gene>
    <name evidence="1" type="ORF">CEXT_101961</name>
</gene>
<proteinExistence type="predicted"/>
<organism evidence="1 2">
    <name type="scientific">Caerostris extrusa</name>
    <name type="common">Bark spider</name>
    <name type="synonym">Caerostris bankana</name>
    <dbReference type="NCBI Taxonomy" id="172846"/>
    <lineage>
        <taxon>Eukaryota</taxon>
        <taxon>Metazoa</taxon>
        <taxon>Ecdysozoa</taxon>
        <taxon>Arthropoda</taxon>
        <taxon>Chelicerata</taxon>
        <taxon>Arachnida</taxon>
        <taxon>Araneae</taxon>
        <taxon>Araneomorphae</taxon>
        <taxon>Entelegynae</taxon>
        <taxon>Araneoidea</taxon>
        <taxon>Araneidae</taxon>
        <taxon>Caerostris</taxon>
    </lineage>
</organism>
<dbReference type="EMBL" id="BPLR01018899">
    <property type="protein sequence ID" value="GIZ03083.1"/>
    <property type="molecule type" value="Genomic_DNA"/>
</dbReference>
<dbReference type="Proteomes" id="UP001054945">
    <property type="component" value="Unassembled WGS sequence"/>
</dbReference>
<comment type="caution">
    <text evidence="1">The sequence shown here is derived from an EMBL/GenBank/DDBJ whole genome shotgun (WGS) entry which is preliminary data.</text>
</comment>
<dbReference type="AlphaFoldDB" id="A0AAV4Y7T9"/>
<keyword evidence="2" id="KW-1185">Reference proteome</keyword>
<sequence>MIAVLSDNNPNAFQNPTRSSAFTGPACFGLTLKLLSQKSRSKQCIVPAFGTLPKLAPSLCNVRCSNISWIEREKEKLTHAMFQPFNWWTGCLIEFTLKEYGHDDQEELKEITLLKSAL</sequence>
<reference evidence="1 2" key="1">
    <citation type="submission" date="2021-06" db="EMBL/GenBank/DDBJ databases">
        <title>Caerostris extrusa draft genome.</title>
        <authorList>
            <person name="Kono N."/>
            <person name="Arakawa K."/>
        </authorList>
    </citation>
    <scope>NUCLEOTIDE SEQUENCE [LARGE SCALE GENOMIC DNA]</scope>
</reference>
<evidence type="ECO:0000313" key="1">
    <source>
        <dbReference type="EMBL" id="GIZ03083.1"/>
    </source>
</evidence>
<accession>A0AAV4Y7T9</accession>
<protein>
    <submittedName>
        <fullName evidence="1">Uncharacterized protein</fullName>
    </submittedName>
</protein>
<name>A0AAV4Y7T9_CAEEX</name>